<name>A0AA88D7N4_FICCA</name>
<organism evidence="10 11">
    <name type="scientific">Ficus carica</name>
    <name type="common">Common fig</name>
    <dbReference type="NCBI Taxonomy" id="3494"/>
    <lineage>
        <taxon>Eukaryota</taxon>
        <taxon>Viridiplantae</taxon>
        <taxon>Streptophyta</taxon>
        <taxon>Embryophyta</taxon>
        <taxon>Tracheophyta</taxon>
        <taxon>Spermatophyta</taxon>
        <taxon>Magnoliopsida</taxon>
        <taxon>eudicotyledons</taxon>
        <taxon>Gunneridae</taxon>
        <taxon>Pentapetalae</taxon>
        <taxon>rosids</taxon>
        <taxon>fabids</taxon>
        <taxon>Rosales</taxon>
        <taxon>Moraceae</taxon>
        <taxon>Ficeae</taxon>
        <taxon>Ficus</taxon>
    </lineage>
</organism>
<evidence type="ECO:0000256" key="2">
    <source>
        <dbReference type="ARBA" id="ARBA00023015"/>
    </source>
</evidence>
<keyword evidence="3" id="KW-0238">DNA-binding</keyword>
<evidence type="ECO:0000313" key="10">
    <source>
        <dbReference type="EMBL" id="GMN44667.1"/>
    </source>
</evidence>
<accession>A0AA88D7N4</accession>
<dbReference type="GO" id="GO:0003677">
    <property type="term" value="F:DNA binding"/>
    <property type="evidence" value="ECO:0007669"/>
    <property type="project" value="UniProtKB-KW"/>
</dbReference>
<comment type="similarity">
    <text evidence="7">Belongs to the AP2/ERF transcription factor family. ERF subfamily.</text>
</comment>
<evidence type="ECO:0000256" key="6">
    <source>
        <dbReference type="ARBA" id="ARBA00023242"/>
    </source>
</evidence>
<feature type="compositionally biased region" description="Basic and acidic residues" evidence="8">
    <location>
        <begin position="155"/>
        <end position="166"/>
    </location>
</feature>
<dbReference type="SMART" id="SM00380">
    <property type="entry name" value="AP2"/>
    <property type="match status" value="1"/>
</dbReference>
<evidence type="ECO:0000256" key="1">
    <source>
        <dbReference type="ARBA" id="ARBA00004123"/>
    </source>
</evidence>
<dbReference type="Gene3D" id="3.30.730.10">
    <property type="entry name" value="AP2/ERF domain"/>
    <property type="match status" value="1"/>
</dbReference>
<feature type="compositionally biased region" description="Pro residues" evidence="8">
    <location>
        <begin position="30"/>
        <end position="40"/>
    </location>
</feature>
<sequence>MANHPTNVPKSDQPRNSSISLIVPSTLDPNNPPSPLPPPPHPHEQQHQDPPPPPQRQVQSPRGGGAGSVRRHPEYRGIRCRSGKWVSEIREPRKTTRIWLGTYPTPDMAAAAYDVAALALKGPDTALNFPASISTYQIPVSTLATDIRAAAAKAAESRQPKPEAEGTIRTTSSTTNQDEDQDHVMIGRSAEAEPSQPKPDNSSLAAAESSNPKQAAAWPGNEEIISSGTAGGEFIDEEAILNMPNFLVDMAEGMLVSPPRINTPSSDDSPGNSDGECLWSYT</sequence>
<keyword evidence="2" id="KW-0805">Transcription regulation</keyword>
<keyword evidence="6" id="KW-0539">Nucleus</keyword>
<dbReference type="SUPFAM" id="SSF54171">
    <property type="entry name" value="DNA-binding domain"/>
    <property type="match status" value="1"/>
</dbReference>
<evidence type="ECO:0000259" key="9">
    <source>
        <dbReference type="PROSITE" id="PS51032"/>
    </source>
</evidence>
<feature type="region of interest" description="Disordered" evidence="8">
    <location>
        <begin position="153"/>
        <end position="224"/>
    </location>
</feature>
<reference evidence="10" key="1">
    <citation type="submission" date="2023-07" db="EMBL/GenBank/DDBJ databases">
        <title>draft genome sequence of fig (Ficus carica).</title>
        <authorList>
            <person name="Takahashi T."/>
            <person name="Nishimura K."/>
        </authorList>
    </citation>
    <scope>NUCLEOTIDE SEQUENCE</scope>
</reference>
<keyword evidence="5" id="KW-0804">Transcription</keyword>
<dbReference type="InterPro" id="IPR045277">
    <property type="entry name" value="DRE1A-I"/>
</dbReference>
<keyword evidence="11" id="KW-1185">Reference proteome</keyword>
<feature type="region of interest" description="Disordered" evidence="8">
    <location>
        <begin position="256"/>
        <end position="282"/>
    </location>
</feature>
<comment type="caution">
    <text evidence="10">The sequence shown here is derived from an EMBL/GenBank/DDBJ whole genome shotgun (WGS) entry which is preliminary data.</text>
</comment>
<gene>
    <name evidence="10" type="ORF">TIFTF001_013868</name>
</gene>
<feature type="region of interest" description="Disordered" evidence="8">
    <location>
        <begin position="1"/>
        <end position="77"/>
    </location>
</feature>
<feature type="compositionally biased region" description="Polar residues" evidence="8">
    <location>
        <begin position="198"/>
        <end position="213"/>
    </location>
</feature>
<feature type="domain" description="AP2/ERF" evidence="9">
    <location>
        <begin position="60"/>
        <end position="130"/>
    </location>
</feature>
<dbReference type="InterPro" id="IPR036955">
    <property type="entry name" value="AP2/ERF_dom_sf"/>
</dbReference>
<keyword evidence="4" id="KW-0010">Activator</keyword>
<evidence type="ECO:0000256" key="8">
    <source>
        <dbReference type="SAM" id="MobiDB-lite"/>
    </source>
</evidence>
<dbReference type="CDD" id="cd00018">
    <property type="entry name" value="AP2"/>
    <property type="match status" value="1"/>
</dbReference>
<dbReference type="PROSITE" id="PS51032">
    <property type="entry name" value="AP2_ERF"/>
    <property type="match status" value="1"/>
</dbReference>
<dbReference type="PANTHER" id="PTHR31839">
    <property type="entry name" value="DEHYDRATION-RESPONSIVE ELEMENT-BINDING PROTEIN 1D"/>
    <property type="match status" value="1"/>
</dbReference>
<dbReference type="Pfam" id="PF00847">
    <property type="entry name" value="AP2"/>
    <property type="match status" value="1"/>
</dbReference>
<evidence type="ECO:0000256" key="5">
    <source>
        <dbReference type="ARBA" id="ARBA00023163"/>
    </source>
</evidence>
<evidence type="ECO:0000313" key="11">
    <source>
        <dbReference type="Proteomes" id="UP001187192"/>
    </source>
</evidence>
<dbReference type="AlphaFoldDB" id="A0AA88D7N4"/>
<dbReference type="GO" id="GO:0003700">
    <property type="term" value="F:DNA-binding transcription factor activity"/>
    <property type="evidence" value="ECO:0007669"/>
    <property type="project" value="InterPro"/>
</dbReference>
<evidence type="ECO:0000256" key="3">
    <source>
        <dbReference type="ARBA" id="ARBA00023125"/>
    </source>
</evidence>
<dbReference type="InterPro" id="IPR001471">
    <property type="entry name" value="AP2/ERF_dom"/>
</dbReference>
<feature type="compositionally biased region" description="Low complexity" evidence="8">
    <location>
        <begin position="264"/>
        <end position="275"/>
    </location>
</feature>
<evidence type="ECO:0000256" key="4">
    <source>
        <dbReference type="ARBA" id="ARBA00023159"/>
    </source>
</evidence>
<comment type="subcellular location">
    <subcellularLocation>
        <location evidence="1">Nucleus</location>
    </subcellularLocation>
</comment>
<dbReference type="EMBL" id="BTGU01000018">
    <property type="protein sequence ID" value="GMN44667.1"/>
    <property type="molecule type" value="Genomic_DNA"/>
</dbReference>
<evidence type="ECO:0000256" key="7">
    <source>
        <dbReference type="ARBA" id="ARBA00024343"/>
    </source>
</evidence>
<dbReference type="GO" id="GO:0005634">
    <property type="term" value="C:nucleus"/>
    <property type="evidence" value="ECO:0007669"/>
    <property type="project" value="UniProtKB-SubCell"/>
</dbReference>
<dbReference type="InterPro" id="IPR016177">
    <property type="entry name" value="DNA-bd_dom_sf"/>
</dbReference>
<dbReference type="Proteomes" id="UP001187192">
    <property type="component" value="Unassembled WGS sequence"/>
</dbReference>
<protein>
    <recommendedName>
        <fullName evidence="9">AP2/ERF domain-containing protein</fullName>
    </recommendedName>
</protein>
<feature type="compositionally biased region" description="Polar residues" evidence="8">
    <location>
        <begin position="1"/>
        <end position="20"/>
    </location>
</feature>
<proteinExistence type="inferred from homology"/>
<dbReference type="PANTHER" id="PTHR31839:SF85">
    <property type="entry name" value="AP2_ERF DOMAIN-CONTAINING PROTEIN"/>
    <property type="match status" value="1"/>
</dbReference>